<evidence type="ECO:0000313" key="5">
    <source>
        <dbReference type="Proteomes" id="UP001642540"/>
    </source>
</evidence>
<feature type="coiled-coil region" evidence="1">
    <location>
        <begin position="503"/>
        <end position="562"/>
    </location>
</feature>
<organism evidence="4 5">
    <name type="scientific">Orchesella dallaii</name>
    <dbReference type="NCBI Taxonomy" id="48710"/>
    <lineage>
        <taxon>Eukaryota</taxon>
        <taxon>Metazoa</taxon>
        <taxon>Ecdysozoa</taxon>
        <taxon>Arthropoda</taxon>
        <taxon>Hexapoda</taxon>
        <taxon>Collembola</taxon>
        <taxon>Entomobryomorpha</taxon>
        <taxon>Entomobryoidea</taxon>
        <taxon>Orchesellidae</taxon>
        <taxon>Orchesellinae</taxon>
        <taxon>Orchesella</taxon>
    </lineage>
</organism>
<proteinExistence type="predicted"/>
<feature type="domain" description="C2H2-type" evidence="3">
    <location>
        <begin position="853"/>
        <end position="874"/>
    </location>
</feature>
<gene>
    <name evidence="4" type="ORF">ODALV1_LOCUS12194</name>
</gene>
<feature type="region of interest" description="Disordered" evidence="2">
    <location>
        <begin position="660"/>
        <end position="679"/>
    </location>
</feature>
<dbReference type="EMBL" id="CAXLJM020000036">
    <property type="protein sequence ID" value="CAL8105817.1"/>
    <property type="molecule type" value="Genomic_DNA"/>
</dbReference>
<sequence length="880" mass="101134">MDYHFISCSFCERFFCSEMAWQSHLVQSAHQNRVLRTREDWRNWTDATKECCVVLWGKVPPQSLLGFLSHGGNQIVNFFDSTQENSAKIVQFANDRIVSQLFYEVEQAPNVMIEGNQILLIRGVDYLVDGSEDPNTKTEVDFDDFLEKTHEGPSTLLWSEFTEIYNEVISPKADFVFVFSILERTRKIVKLLDPSVKLSLFRHCYMKELVIYAFFPNLPPSCTTSGRIGHRRLAWQLQKAEIEVLTCNVETDEITLLDKQTGIEFRLICNPLQEQEGVVNELHKLLFTFDRRGKAMLIMLLYWIRQHGVKFLFKQRIGIEEFQEIPEVLGLQWLCIFYLCQRGYLPTPREVISRLVEESVKSTGITRRSGAETWFPRDYDFVRDWRSNIMDMPEIGTDGFVLDVLEMLQGFLEFCDSIDFKKLALNPIDVELVARNEVLKGMELQEVHLISEKNTLDFQSQEANYNLRFRNVTPVNCLTMENERLRNDFANMFSHHSQTLALCNTLKEENAFLKAEKAQLNRSYNSNLKKTQRKLIHQTWANNRLRKENENLTQQNLELRAIISSENSQREPLDFSKSTGFNRNLDSGTNYNSSNFPVAAFQSGGANRLSDRGPVQSMPFQWSENVGVSYQSAPPETPSPPSNMDIAPVMNSMVSRHAPFLMQNNGHPEGDSSSTDESDESLLYNQFRSGTLSVQAVTGNRPQQLVSLLEIKRERIELIQSVIPQSGNDGVQAIGNVQWSQASYASAVSNQAIISNNLGSVAATSCRREVGELNQNAQEGHCFMHHLSGMYSCKCKAEFNTMVGLRRHIKRATHKYFPCGVCGIRFHFLNEMKAHRNKRHKHITFPDVAEWGCTHCGRIFLSHMDCNMHYIEHHSPWQDL</sequence>
<protein>
    <recommendedName>
        <fullName evidence="3">C2H2-type domain-containing protein</fullName>
    </recommendedName>
</protein>
<comment type="caution">
    <text evidence="4">The sequence shown here is derived from an EMBL/GenBank/DDBJ whole genome shotgun (WGS) entry which is preliminary data.</text>
</comment>
<dbReference type="InterPro" id="IPR013087">
    <property type="entry name" value="Znf_C2H2_type"/>
</dbReference>
<dbReference type="PROSITE" id="PS00028">
    <property type="entry name" value="ZINC_FINGER_C2H2_1"/>
    <property type="match status" value="2"/>
</dbReference>
<dbReference type="SMART" id="SM00355">
    <property type="entry name" value="ZnF_C2H2"/>
    <property type="match status" value="4"/>
</dbReference>
<evidence type="ECO:0000256" key="1">
    <source>
        <dbReference type="SAM" id="Coils"/>
    </source>
</evidence>
<evidence type="ECO:0000259" key="3">
    <source>
        <dbReference type="PROSITE" id="PS00028"/>
    </source>
</evidence>
<accession>A0ABP1QK09</accession>
<evidence type="ECO:0000313" key="4">
    <source>
        <dbReference type="EMBL" id="CAL8105817.1"/>
    </source>
</evidence>
<name>A0ABP1QK09_9HEXA</name>
<keyword evidence="5" id="KW-1185">Reference proteome</keyword>
<dbReference type="Proteomes" id="UP001642540">
    <property type="component" value="Unassembled WGS sequence"/>
</dbReference>
<evidence type="ECO:0000256" key="2">
    <source>
        <dbReference type="SAM" id="MobiDB-lite"/>
    </source>
</evidence>
<reference evidence="4 5" key="1">
    <citation type="submission" date="2024-08" db="EMBL/GenBank/DDBJ databases">
        <authorList>
            <person name="Cucini C."/>
            <person name="Frati F."/>
        </authorList>
    </citation>
    <scope>NUCLEOTIDE SEQUENCE [LARGE SCALE GENOMIC DNA]</scope>
</reference>
<keyword evidence="1" id="KW-0175">Coiled coil</keyword>
<feature type="domain" description="C2H2-type" evidence="3">
    <location>
        <begin position="819"/>
        <end position="840"/>
    </location>
</feature>